<dbReference type="RefSeq" id="WP_367995397.1">
    <property type="nucleotide sequence ID" value="NZ_JBFPJR010000043.1"/>
</dbReference>
<dbReference type="InterPro" id="IPR012349">
    <property type="entry name" value="Split_barrel_FMN-bd"/>
</dbReference>
<evidence type="ECO:0000313" key="3">
    <source>
        <dbReference type="EMBL" id="MEX0429431.1"/>
    </source>
</evidence>
<dbReference type="InterPro" id="IPR019920">
    <property type="entry name" value="F420-binding_dom_put"/>
</dbReference>
<feature type="domain" description="Pyridoxamine 5'-phosphate oxidase N-terminal" evidence="2">
    <location>
        <begin position="16"/>
        <end position="135"/>
    </location>
</feature>
<dbReference type="EC" id="1.-.-.-" evidence="3"/>
<keyword evidence="4" id="KW-1185">Reference proteome</keyword>
<evidence type="ECO:0000259" key="2">
    <source>
        <dbReference type="Pfam" id="PF01243"/>
    </source>
</evidence>
<dbReference type="EMBL" id="JBFPJR010000043">
    <property type="protein sequence ID" value="MEX0429431.1"/>
    <property type="molecule type" value="Genomic_DNA"/>
</dbReference>
<accession>A0ABV3T2J7</accession>
<dbReference type="GO" id="GO:0016491">
    <property type="term" value="F:oxidoreductase activity"/>
    <property type="evidence" value="ECO:0007669"/>
    <property type="project" value="UniProtKB-KW"/>
</dbReference>
<evidence type="ECO:0000313" key="4">
    <source>
        <dbReference type="Proteomes" id="UP001556631"/>
    </source>
</evidence>
<dbReference type="Gene3D" id="2.30.110.10">
    <property type="entry name" value="Electron Transport, Fmn-binding Protein, Chain A"/>
    <property type="match status" value="1"/>
</dbReference>
<protein>
    <submittedName>
        <fullName evidence="3">PPOX class F420-dependent oxidoreductase</fullName>
        <ecNumber evidence="3">1.-.-.-</ecNumber>
    </submittedName>
</protein>
<dbReference type="Pfam" id="PF01243">
    <property type="entry name" value="PNPOx_N"/>
    <property type="match status" value="1"/>
</dbReference>
<evidence type="ECO:0000256" key="1">
    <source>
        <dbReference type="ARBA" id="ARBA00023002"/>
    </source>
</evidence>
<dbReference type="InterPro" id="IPR052019">
    <property type="entry name" value="F420H2_bilvrd_red/Heme_oxyg"/>
</dbReference>
<dbReference type="PANTHER" id="PTHR35176">
    <property type="entry name" value="HEME OXYGENASE HI_0854-RELATED"/>
    <property type="match status" value="1"/>
</dbReference>
<dbReference type="PANTHER" id="PTHR35176:SF2">
    <property type="entry name" value="F420H(2)-DEPENDENT REDUCTASE RV1155"/>
    <property type="match status" value="1"/>
</dbReference>
<proteinExistence type="predicted"/>
<dbReference type="Proteomes" id="UP001556631">
    <property type="component" value="Unassembled WGS sequence"/>
</dbReference>
<dbReference type="SUPFAM" id="SSF50475">
    <property type="entry name" value="FMN-binding split barrel"/>
    <property type="match status" value="1"/>
</dbReference>
<keyword evidence="1 3" id="KW-0560">Oxidoreductase</keyword>
<reference evidence="3 4" key="1">
    <citation type="submission" date="2024-07" db="EMBL/GenBank/DDBJ databases">
        <authorList>
            <person name="Lee S."/>
            <person name="Kang M."/>
        </authorList>
    </citation>
    <scope>NUCLEOTIDE SEQUENCE [LARGE SCALE GENOMIC DNA]</scope>
    <source>
        <strain evidence="3 4">DS6</strain>
    </source>
</reference>
<organism evidence="3 4">
    <name type="scientific">Nocardioides eburneus</name>
    <dbReference type="NCBI Taxonomy" id="3231482"/>
    <lineage>
        <taxon>Bacteria</taxon>
        <taxon>Bacillati</taxon>
        <taxon>Actinomycetota</taxon>
        <taxon>Actinomycetes</taxon>
        <taxon>Propionibacteriales</taxon>
        <taxon>Nocardioidaceae</taxon>
        <taxon>Nocardioides</taxon>
    </lineage>
</organism>
<comment type="caution">
    <text evidence="3">The sequence shown here is derived from an EMBL/GenBank/DDBJ whole genome shotgun (WGS) entry which is preliminary data.</text>
</comment>
<gene>
    <name evidence="3" type="ORF">AB3X52_17575</name>
</gene>
<name>A0ABV3T2J7_9ACTN</name>
<dbReference type="InterPro" id="IPR011576">
    <property type="entry name" value="Pyridox_Oxase_N"/>
</dbReference>
<dbReference type="NCBIfam" id="TIGR03618">
    <property type="entry name" value="Rv1155_F420"/>
    <property type="match status" value="1"/>
</dbReference>
<sequence length="144" mass="15869">MELDAALAMARATRHSTIVALKKDGKPQLSNVAHVVGDDGIVRVSITATRAKYHNLRRTPWAALHVNGATVWSYAVLECDAELTPVAADPHDATVDELVEVYRGIGGEHSDWEEYRAAMVSDQRLVVRLTPTYAYGIEDRRTGQ</sequence>